<dbReference type="PANTHER" id="PTHR14110">
    <property type="entry name" value="MITOCHONDRIAL IMPORT INNER MEMBRANE TRANSLOCASE SUBUNIT TIM22"/>
    <property type="match status" value="1"/>
</dbReference>
<dbReference type="GO" id="GO:0042721">
    <property type="term" value="C:TIM22 mitochondrial import inner membrane insertion complex"/>
    <property type="evidence" value="ECO:0007669"/>
    <property type="project" value="InterPro"/>
</dbReference>
<dbReference type="EMBL" id="BTGU01000033">
    <property type="protein sequence ID" value="GMN50277.1"/>
    <property type="molecule type" value="Genomic_DNA"/>
</dbReference>
<dbReference type="Pfam" id="PF02466">
    <property type="entry name" value="Tim17"/>
    <property type="match status" value="1"/>
</dbReference>
<dbReference type="Proteomes" id="UP001187192">
    <property type="component" value="Unassembled WGS sequence"/>
</dbReference>
<sequence>MASDTPKTLEGEGPSSSSSSSSTASVNWKERVFFPTLLAGVVGGGVGLVSKHRKVHGLSNISAAYATNFAVVTGCYCATREFVRVSRKSDPDDLFNSAIAGFFSGAILGRLHGGPVGAAKYSAIFAIAGTTLDFAANKLKASFRDISEEEKKNWFKLPDWSPIQVLDEEALAKKEAREKQLYAERVLSKLNKEES</sequence>
<keyword evidence="7" id="KW-1185">Reference proteome</keyword>
<name>A0AA88DCP5_FICCA</name>
<dbReference type="GO" id="GO:0030943">
    <property type="term" value="F:mitochondrion targeting sequence binding"/>
    <property type="evidence" value="ECO:0007669"/>
    <property type="project" value="TreeGrafter"/>
</dbReference>
<dbReference type="GO" id="GO:0008320">
    <property type="term" value="F:protein transmembrane transporter activity"/>
    <property type="evidence" value="ECO:0007669"/>
    <property type="project" value="TreeGrafter"/>
</dbReference>
<keyword evidence="2" id="KW-0812">Transmembrane</keyword>
<evidence type="ECO:0000256" key="2">
    <source>
        <dbReference type="ARBA" id="ARBA00022692"/>
    </source>
</evidence>
<accession>A0AA88DCP5</accession>
<feature type="region of interest" description="Disordered" evidence="5">
    <location>
        <begin position="1"/>
        <end position="22"/>
    </location>
</feature>
<comment type="subcellular location">
    <subcellularLocation>
        <location evidence="1">Membrane</location>
        <topology evidence="1">Multi-pass membrane protein</topology>
    </subcellularLocation>
</comment>
<comment type="caution">
    <text evidence="6">The sequence shown here is derived from an EMBL/GenBank/DDBJ whole genome shotgun (WGS) entry which is preliminary data.</text>
</comment>
<keyword evidence="3" id="KW-1133">Transmembrane helix</keyword>
<evidence type="ECO:0000313" key="7">
    <source>
        <dbReference type="Proteomes" id="UP001187192"/>
    </source>
</evidence>
<dbReference type="PANTHER" id="PTHR14110:SF10">
    <property type="entry name" value="OS04G0376100 PROTEIN"/>
    <property type="match status" value="1"/>
</dbReference>
<evidence type="ECO:0000256" key="1">
    <source>
        <dbReference type="ARBA" id="ARBA00004141"/>
    </source>
</evidence>
<organism evidence="6 7">
    <name type="scientific">Ficus carica</name>
    <name type="common">Common fig</name>
    <dbReference type="NCBI Taxonomy" id="3494"/>
    <lineage>
        <taxon>Eukaryota</taxon>
        <taxon>Viridiplantae</taxon>
        <taxon>Streptophyta</taxon>
        <taxon>Embryophyta</taxon>
        <taxon>Tracheophyta</taxon>
        <taxon>Spermatophyta</taxon>
        <taxon>Magnoliopsida</taxon>
        <taxon>eudicotyledons</taxon>
        <taxon>Gunneridae</taxon>
        <taxon>Pentapetalae</taxon>
        <taxon>rosids</taxon>
        <taxon>fabids</taxon>
        <taxon>Rosales</taxon>
        <taxon>Moraceae</taxon>
        <taxon>Ficeae</taxon>
        <taxon>Ficus</taxon>
    </lineage>
</organism>
<dbReference type="InterPro" id="IPR039175">
    <property type="entry name" value="TIM22"/>
</dbReference>
<dbReference type="AlphaFoldDB" id="A0AA88DCP5"/>
<protein>
    <recommendedName>
        <fullName evidence="8">Mitochondrial inner membrane translocase subunit Tim17/Tim22/Tim23/peroxisomal protein PMP24</fullName>
    </recommendedName>
</protein>
<evidence type="ECO:0000256" key="5">
    <source>
        <dbReference type="SAM" id="MobiDB-lite"/>
    </source>
</evidence>
<evidence type="ECO:0000313" key="6">
    <source>
        <dbReference type="EMBL" id="GMN50277.1"/>
    </source>
</evidence>
<evidence type="ECO:0008006" key="8">
    <source>
        <dbReference type="Google" id="ProtNLM"/>
    </source>
</evidence>
<reference evidence="6" key="1">
    <citation type="submission" date="2023-07" db="EMBL/GenBank/DDBJ databases">
        <title>draft genome sequence of fig (Ficus carica).</title>
        <authorList>
            <person name="Takahashi T."/>
            <person name="Nishimura K."/>
        </authorList>
    </citation>
    <scope>NUCLEOTIDE SEQUENCE</scope>
</reference>
<keyword evidence="4" id="KW-0472">Membrane</keyword>
<gene>
    <name evidence="6" type="ORF">TIFTF001_019440</name>
</gene>
<proteinExistence type="predicted"/>
<dbReference type="GO" id="GO:0045039">
    <property type="term" value="P:protein insertion into mitochondrial inner membrane"/>
    <property type="evidence" value="ECO:0007669"/>
    <property type="project" value="InterPro"/>
</dbReference>
<evidence type="ECO:0000256" key="3">
    <source>
        <dbReference type="ARBA" id="ARBA00022989"/>
    </source>
</evidence>
<evidence type="ECO:0000256" key="4">
    <source>
        <dbReference type="ARBA" id="ARBA00023136"/>
    </source>
</evidence>